<dbReference type="GO" id="GO:0005576">
    <property type="term" value="C:extracellular region"/>
    <property type="evidence" value="ECO:0007669"/>
    <property type="project" value="UniProtKB-SubCell"/>
</dbReference>
<dbReference type="PROSITE" id="PS00134">
    <property type="entry name" value="TRYPSIN_HIS"/>
    <property type="match status" value="1"/>
</dbReference>
<evidence type="ECO:0000259" key="7">
    <source>
        <dbReference type="PROSITE" id="PS50240"/>
    </source>
</evidence>
<comment type="similarity">
    <text evidence="4">Belongs to the peptidase S1 family. CLIP subfamily.</text>
</comment>
<name>A0A182FVA8_ANOAL</name>
<dbReference type="InterPro" id="IPR009003">
    <property type="entry name" value="Peptidase_S1_PA"/>
</dbReference>
<dbReference type="CDD" id="cd00190">
    <property type="entry name" value="Tryp_SPc"/>
    <property type="match status" value="1"/>
</dbReference>
<dbReference type="InterPro" id="IPR018114">
    <property type="entry name" value="TRYPSIN_HIS"/>
</dbReference>
<evidence type="ECO:0000256" key="2">
    <source>
        <dbReference type="ARBA" id="ARBA00022525"/>
    </source>
</evidence>
<keyword evidence="9" id="KW-1185">Reference proteome</keyword>
<feature type="domain" description="Peptidase S1" evidence="7">
    <location>
        <begin position="188"/>
        <end position="441"/>
    </location>
</feature>
<dbReference type="FunFam" id="2.40.10.10:FF:000038">
    <property type="entry name" value="Serine protease"/>
    <property type="match status" value="1"/>
</dbReference>
<dbReference type="InterPro" id="IPR001314">
    <property type="entry name" value="Peptidase_S1A"/>
</dbReference>
<evidence type="ECO:0000313" key="9">
    <source>
        <dbReference type="Proteomes" id="UP000069272"/>
    </source>
</evidence>
<protein>
    <recommendedName>
        <fullName evidence="5">Phenoloxidase-activating factor 2</fullName>
    </recommendedName>
    <alternativeName>
        <fullName evidence="6">Prophenoloxidase-activating factor II</fullName>
    </alternativeName>
</protein>
<dbReference type="Proteomes" id="UP000069272">
    <property type="component" value="Chromosome 3R"/>
</dbReference>
<evidence type="ECO:0000256" key="3">
    <source>
        <dbReference type="ARBA" id="ARBA00023157"/>
    </source>
</evidence>
<dbReference type="SUPFAM" id="SSF50494">
    <property type="entry name" value="Trypsin-like serine proteases"/>
    <property type="match status" value="1"/>
</dbReference>
<dbReference type="AlphaFoldDB" id="A0A182FVA8"/>
<reference evidence="8 9" key="1">
    <citation type="journal article" date="2017" name="G3 (Bethesda)">
        <title>The Physical Genome Mapping of Anopheles albimanus Corrected Scaffold Misassemblies and Identified Interarm Rearrangements in Genus Anopheles.</title>
        <authorList>
            <person name="Artemov G.N."/>
            <person name="Peery A.N."/>
            <person name="Jiang X."/>
            <person name="Tu Z."/>
            <person name="Stegniy V.N."/>
            <person name="Sharakhova M.V."/>
            <person name="Sharakhov I.V."/>
        </authorList>
    </citation>
    <scope>NUCLEOTIDE SEQUENCE [LARGE SCALE GENOMIC DNA]</scope>
    <source>
        <strain evidence="8 9">ALBI9_A</strain>
    </source>
</reference>
<keyword evidence="2" id="KW-0964">Secreted</keyword>
<dbReference type="GO" id="GO:0006508">
    <property type="term" value="P:proteolysis"/>
    <property type="evidence" value="ECO:0007669"/>
    <property type="project" value="InterPro"/>
</dbReference>
<dbReference type="InterPro" id="IPR043504">
    <property type="entry name" value="Peptidase_S1_PA_chymotrypsin"/>
</dbReference>
<sequence length="459" mass="49816">MPFAVGEKTTGPTDGPIGPIVPGPRDDDVGWHAARIDRPVLPVLTRDEWKLLPMLPFLGVTLLGVITLLSFSAIVLVAQTVEDVYQHAFPGLGSPCAGSAVCTAVHLCQNDSSSSERVVDISSKDNNPCGHYLLKCCDPDKIIQEPGFSDAGNGGDSTTASSVSARPTVAERSTGCGLRYSKGIDFRITSASDNESEYGEFPWMVSILEAMEVMGIANQSVYLCGGSLIHHQVVLTAAHCLNKIQKSKLTVRAGEWDTQTTRERYPTQDRSVAEIVIHPEYYKAGALNDVALLFLDSPFQPKKIIQPVCLPPSDAKFDHQTCFATGWGKDRYGKAGTYQAILRKIDLPIVPNDQCQTALRTTELDEEFTLHKSFICAGGEEGKDTCKGDGGSPLVCPVSNRQDQYYQAGIVSWGMGCGDKGIPGVYANVAMFRKWIDQHMIQRNFGTSSYTAKEVTILG</sequence>
<organism evidence="8 9">
    <name type="scientific">Anopheles albimanus</name>
    <name type="common">New world malaria mosquito</name>
    <dbReference type="NCBI Taxonomy" id="7167"/>
    <lineage>
        <taxon>Eukaryota</taxon>
        <taxon>Metazoa</taxon>
        <taxon>Ecdysozoa</taxon>
        <taxon>Arthropoda</taxon>
        <taxon>Hexapoda</taxon>
        <taxon>Insecta</taxon>
        <taxon>Pterygota</taxon>
        <taxon>Neoptera</taxon>
        <taxon>Endopterygota</taxon>
        <taxon>Diptera</taxon>
        <taxon>Nematocera</taxon>
        <taxon>Culicoidea</taxon>
        <taxon>Culicidae</taxon>
        <taxon>Anophelinae</taxon>
        <taxon>Anopheles</taxon>
    </lineage>
</organism>
<dbReference type="EnsemblMetazoa" id="AALB010493-RA">
    <property type="protein sequence ID" value="AALB010493-PA"/>
    <property type="gene ID" value="AALB010493"/>
</dbReference>
<dbReference type="STRING" id="7167.A0A182FVA8"/>
<accession>A0A182FVA8</accession>
<dbReference type="SMART" id="SM00020">
    <property type="entry name" value="Tryp_SPc"/>
    <property type="match status" value="1"/>
</dbReference>
<dbReference type="VEuPathDB" id="VectorBase:AALB010493"/>
<dbReference type="PROSITE" id="PS50240">
    <property type="entry name" value="TRYPSIN_DOM"/>
    <property type="match status" value="1"/>
</dbReference>
<evidence type="ECO:0000256" key="1">
    <source>
        <dbReference type="ARBA" id="ARBA00004613"/>
    </source>
</evidence>
<dbReference type="PANTHER" id="PTHR24258:SF129">
    <property type="entry name" value="LP15124P-RELATED"/>
    <property type="match status" value="1"/>
</dbReference>
<evidence type="ECO:0000256" key="6">
    <source>
        <dbReference type="ARBA" id="ARBA00076468"/>
    </source>
</evidence>
<evidence type="ECO:0000256" key="4">
    <source>
        <dbReference type="ARBA" id="ARBA00024195"/>
    </source>
</evidence>
<dbReference type="Pfam" id="PF00089">
    <property type="entry name" value="Trypsin"/>
    <property type="match status" value="1"/>
</dbReference>
<evidence type="ECO:0000313" key="8">
    <source>
        <dbReference type="EnsemblMetazoa" id="AALB010493-PA"/>
    </source>
</evidence>
<dbReference type="InterPro" id="IPR001254">
    <property type="entry name" value="Trypsin_dom"/>
</dbReference>
<proteinExistence type="inferred from homology"/>
<dbReference type="GO" id="GO:0004252">
    <property type="term" value="F:serine-type endopeptidase activity"/>
    <property type="evidence" value="ECO:0007669"/>
    <property type="project" value="InterPro"/>
</dbReference>
<dbReference type="PANTHER" id="PTHR24258">
    <property type="entry name" value="SERINE PROTEASE-RELATED"/>
    <property type="match status" value="1"/>
</dbReference>
<keyword evidence="3" id="KW-1015">Disulfide bond</keyword>
<evidence type="ECO:0000256" key="5">
    <source>
        <dbReference type="ARBA" id="ARBA00068096"/>
    </source>
</evidence>
<dbReference type="Gene3D" id="2.40.10.10">
    <property type="entry name" value="Trypsin-like serine proteases"/>
    <property type="match status" value="2"/>
</dbReference>
<reference evidence="8" key="2">
    <citation type="submission" date="2022-08" db="UniProtKB">
        <authorList>
            <consortium name="EnsemblMetazoa"/>
        </authorList>
    </citation>
    <scope>IDENTIFICATION</scope>
    <source>
        <strain evidence="8">STECLA/ALBI9_A</strain>
    </source>
</reference>
<comment type="subcellular location">
    <subcellularLocation>
        <location evidence="1">Secreted</location>
    </subcellularLocation>
</comment>
<dbReference type="PRINTS" id="PR00722">
    <property type="entry name" value="CHYMOTRYPSIN"/>
</dbReference>
<dbReference type="VEuPathDB" id="VectorBase:AALB20_028646"/>